<keyword evidence="2" id="KW-1185">Reference proteome</keyword>
<evidence type="ECO:0000313" key="2">
    <source>
        <dbReference type="Proteomes" id="UP000039865"/>
    </source>
</evidence>
<dbReference type="OrthoDB" id="308690at2759"/>
<protein>
    <submittedName>
        <fullName evidence="1">Wd-repeat protein</fullName>
    </submittedName>
</protein>
<proteinExistence type="predicted"/>
<dbReference type="SUPFAM" id="SSF50998">
    <property type="entry name" value="Quinoprotein alcohol dehydrogenase-like"/>
    <property type="match status" value="1"/>
</dbReference>
<dbReference type="EMBL" id="CCKQ01002897">
    <property type="protein sequence ID" value="CDW74000.1"/>
    <property type="molecule type" value="Genomic_DNA"/>
</dbReference>
<dbReference type="AlphaFoldDB" id="A0A077ZVN7"/>
<sequence length="536" mass="60454">MNFSDPIPQSACHFSNQGNLLAIAKSQELYIFETEKLSVRDKFVFKDVITSIEWSPDDNFIMAVLAKQNQIHLRCLNPDVIQSKQEGWTGKIEEGVIGLAGQIWAPDSRQILTFSDLQLRATVWSLVEQRATAYIRSPKHVPPKGISFSQNKKFMALAERRDAKDWISIYYTGNDWKLVNTFEVDTFDLTDLMWAKEDTSILVYDTPLESKLIIYSAMTGEVVAKHNLSSGPGLGIKSVQLSPNGIFMTVAFFDTKLRIFNAYSQREIVSFEHTSQISFAQAEYNRVLIYRETQITEQLGSYANNEKQYFQYKVTQAHRDGQELTVEKFPMINKKEISAFTTSQFEKVGTQGPPTGVSLVAWSHDSKYLATKCDQLPNVIYVWEMSSVELHSVLVHLNPVKHINFGPTTHQLCISTGQARFFSWSPQSTACYDLNGDSGSLSSALVTFSVQKVKWNPKGNKLILIDKNQAMIAFPGYEFVNYSSQPKFISEYNSVFNVIGTGTGLTENNYNSGYFDQSAAKFLQSSGSFAGNNKLY</sequence>
<dbReference type="OMA" id="CWHLNGD"/>
<dbReference type="GO" id="GO:0005815">
    <property type="term" value="C:microtubule organizing center"/>
    <property type="evidence" value="ECO:0007669"/>
    <property type="project" value="TreeGrafter"/>
</dbReference>
<dbReference type="InterPro" id="IPR011047">
    <property type="entry name" value="Quinoprotein_ADH-like_sf"/>
</dbReference>
<dbReference type="Gene3D" id="2.130.10.10">
    <property type="entry name" value="YVTN repeat-like/Quinoprotein amine dehydrogenase"/>
    <property type="match status" value="2"/>
</dbReference>
<dbReference type="InterPro" id="IPR052778">
    <property type="entry name" value="Centrosome-WD_assoc"/>
</dbReference>
<reference evidence="1 2" key="1">
    <citation type="submission" date="2014-06" db="EMBL/GenBank/DDBJ databases">
        <authorList>
            <person name="Swart Estienne"/>
        </authorList>
    </citation>
    <scope>NUCLEOTIDE SEQUENCE [LARGE SCALE GENOMIC DNA]</scope>
    <source>
        <strain evidence="1 2">130c</strain>
    </source>
</reference>
<gene>
    <name evidence="1" type="primary">Contig11974.g12807</name>
    <name evidence="1" type="ORF">STYLEM_2991</name>
</gene>
<dbReference type="PANTHER" id="PTHR16220:SF0">
    <property type="entry name" value="WD REPEAT-CONTAINING PROTEIN WRAP73"/>
    <property type="match status" value="1"/>
</dbReference>
<name>A0A077ZVN7_STYLE</name>
<dbReference type="PANTHER" id="PTHR16220">
    <property type="entry name" value="WD REPEAT PROTEIN 8-RELATED"/>
    <property type="match status" value="1"/>
</dbReference>
<dbReference type="Proteomes" id="UP000039865">
    <property type="component" value="Unassembled WGS sequence"/>
</dbReference>
<dbReference type="GO" id="GO:1990811">
    <property type="term" value="C:MWP complex"/>
    <property type="evidence" value="ECO:0007669"/>
    <property type="project" value="TreeGrafter"/>
</dbReference>
<evidence type="ECO:0000313" key="1">
    <source>
        <dbReference type="EMBL" id="CDW74000.1"/>
    </source>
</evidence>
<dbReference type="InParanoid" id="A0A077ZVN7"/>
<dbReference type="InterPro" id="IPR015943">
    <property type="entry name" value="WD40/YVTN_repeat-like_dom_sf"/>
</dbReference>
<accession>A0A077ZVN7</accession>
<organism evidence="1 2">
    <name type="scientific">Stylonychia lemnae</name>
    <name type="common">Ciliate</name>
    <dbReference type="NCBI Taxonomy" id="5949"/>
    <lineage>
        <taxon>Eukaryota</taxon>
        <taxon>Sar</taxon>
        <taxon>Alveolata</taxon>
        <taxon>Ciliophora</taxon>
        <taxon>Intramacronucleata</taxon>
        <taxon>Spirotrichea</taxon>
        <taxon>Stichotrichia</taxon>
        <taxon>Sporadotrichida</taxon>
        <taxon>Oxytrichidae</taxon>
        <taxon>Stylonychinae</taxon>
        <taxon>Stylonychia</taxon>
    </lineage>
</organism>